<dbReference type="SMR" id="A0A8R2GBE0"/>
<dbReference type="GO" id="GO:0008745">
    <property type="term" value="F:N-acetylmuramoyl-L-alanine amidase activity"/>
    <property type="evidence" value="ECO:0007669"/>
    <property type="project" value="InterPro"/>
</dbReference>
<keyword evidence="8" id="KW-1185">Reference proteome</keyword>
<dbReference type="OMA" id="FVCWALI"/>
<proteinExistence type="inferred from homology"/>
<feature type="domain" description="N-acetylmuramoyl-L-alanine amidase" evidence="5">
    <location>
        <begin position="143"/>
        <end position="280"/>
    </location>
</feature>
<dbReference type="Proteomes" id="UP000005204">
    <property type="component" value="Unassembled WGS sequence"/>
</dbReference>
<dbReference type="EnsemblMetazoa" id="XM_012693622.3">
    <property type="protein sequence ID" value="XP_012549076.1"/>
    <property type="gene ID" value="LOC101739748"/>
</dbReference>
<dbReference type="SUPFAM" id="SSF55846">
    <property type="entry name" value="N-acetylmuramoyl-L-alanine amidase-like"/>
    <property type="match status" value="1"/>
</dbReference>
<dbReference type="InterPro" id="IPR015510">
    <property type="entry name" value="PGRP"/>
</dbReference>
<dbReference type="InterPro" id="IPR006619">
    <property type="entry name" value="PGRP_domain_met/bac"/>
</dbReference>
<dbReference type="SMART" id="SM00701">
    <property type="entry name" value="PGRP"/>
    <property type="match status" value="1"/>
</dbReference>
<dbReference type="GeneID" id="101739748"/>
<accession>A0A8R2GBE0</accession>
<keyword evidence="4" id="KW-0472">Membrane</keyword>
<keyword evidence="2" id="KW-0399">Innate immunity</keyword>
<keyword evidence="4" id="KW-1133">Transmembrane helix</keyword>
<keyword evidence="4" id="KW-0812">Transmembrane</keyword>
<dbReference type="Gene3D" id="3.40.80.10">
    <property type="entry name" value="Peptidoglycan recognition protein-like"/>
    <property type="match status" value="1"/>
</dbReference>
<protein>
    <submittedName>
        <fullName evidence="7">Uncharacterized protein</fullName>
    </submittedName>
</protein>
<dbReference type="GO" id="GO:0045087">
    <property type="term" value="P:innate immune response"/>
    <property type="evidence" value="ECO:0007669"/>
    <property type="project" value="UniProtKB-KW"/>
</dbReference>
<dbReference type="CDD" id="cd06583">
    <property type="entry name" value="PGRP"/>
    <property type="match status" value="1"/>
</dbReference>
<evidence type="ECO:0000313" key="8">
    <source>
        <dbReference type="Proteomes" id="UP000005204"/>
    </source>
</evidence>
<feature type="transmembrane region" description="Helical" evidence="4">
    <location>
        <begin position="95"/>
        <end position="118"/>
    </location>
</feature>
<sequence>MWSDSDGERELAMMYRPDCSSDFVLMDERMIASASRAAVSPPISQLNVSKSSRVHIGPKFVSVTQKVRNTEEIKGQLLGLELVSSQNTRKIRCSIAVFVCWALIVTVGLSFYVFHYALSKNEARLDLDIHEPWYLRRGDWQAMRPYTMDFLELPVSFVIIGHTVTQYCNQKYDCIKKIINVQKSHLDARFEDIGPNFLISGNGIVFEGRGANVLSTMLKGWNRRSITIMFLGDYRTDKTTPAQFEHLDILLNQLVKQGVLRPDYTILGQCQVKPLTVSPGRNILKELKDFQHWNSENAHLCLPG</sequence>
<evidence type="ECO:0000256" key="3">
    <source>
        <dbReference type="ARBA" id="ARBA00022859"/>
    </source>
</evidence>
<evidence type="ECO:0000313" key="7">
    <source>
        <dbReference type="EnsemblMetazoa" id="XP_012549076.1"/>
    </source>
</evidence>
<keyword evidence="3" id="KW-0391">Immunity</keyword>
<reference evidence="7" key="2">
    <citation type="submission" date="2022-06" db="UniProtKB">
        <authorList>
            <consortium name="EnsemblMetazoa"/>
        </authorList>
    </citation>
    <scope>IDENTIFICATION</scope>
    <source>
        <strain evidence="7">p50T (Dazao)</strain>
    </source>
</reference>
<reference evidence="8" key="1">
    <citation type="journal article" date="2008" name="Insect Biochem. Mol. Biol.">
        <title>The genome of a lepidopteran model insect, the silkworm Bombyx mori.</title>
        <authorList>
            <consortium name="International Silkworm Genome Consortium"/>
        </authorList>
    </citation>
    <scope>NUCLEOTIDE SEQUENCE [LARGE SCALE GENOMIC DNA]</scope>
    <source>
        <strain evidence="8">p50T</strain>
    </source>
</reference>
<evidence type="ECO:0000256" key="2">
    <source>
        <dbReference type="ARBA" id="ARBA00022588"/>
    </source>
</evidence>
<evidence type="ECO:0000259" key="5">
    <source>
        <dbReference type="SMART" id="SM00644"/>
    </source>
</evidence>
<dbReference type="InterPro" id="IPR002502">
    <property type="entry name" value="Amidase_domain"/>
</dbReference>
<dbReference type="AlphaFoldDB" id="A0A8R2GBE0"/>
<dbReference type="PANTHER" id="PTHR11022:SF41">
    <property type="entry name" value="PEPTIDOGLYCAN-RECOGNITION PROTEIN LC-RELATED"/>
    <property type="match status" value="1"/>
</dbReference>
<name>A0A8R2GBE0_BOMMO</name>
<comment type="similarity">
    <text evidence="1">Belongs to the N-acetylmuramoyl-L-alanine amidase 2 family.</text>
</comment>
<feature type="domain" description="Peptidoglycan recognition protein family" evidence="6">
    <location>
        <begin position="132"/>
        <end position="273"/>
    </location>
</feature>
<dbReference type="GO" id="GO:0009253">
    <property type="term" value="P:peptidoglycan catabolic process"/>
    <property type="evidence" value="ECO:0007669"/>
    <property type="project" value="InterPro"/>
</dbReference>
<dbReference type="InterPro" id="IPR036505">
    <property type="entry name" value="Amidase/PGRP_sf"/>
</dbReference>
<dbReference type="GO" id="GO:0008270">
    <property type="term" value="F:zinc ion binding"/>
    <property type="evidence" value="ECO:0007669"/>
    <property type="project" value="InterPro"/>
</dbReference>
<evidence type="ECO:0000256" key="1">
    <source>
        <dbReference type="ARBA" id="ARBA00007553"/>
    </source>
</evidence>
<evidence type="ECO:0000259" key="6">
    <source>
        <dbReference type="SMART" id="SM00701"/>
    </source>
</evidence>
<dbReference type="SMART" id="SM00644">
    <property type="entry name" value="Ami_2"/>
    <property type="match status" value="1"/>
</dbReference>
<dbReference type="RefSeq" id="XP_012549076.1">
    <property type="nucleotide sequence ID" value="XM_012693622.4"/>
</dbReference>
<evidence type="ECO:0000256" key="4">
    <source>
        <dbReference type="SAM" id="Phobius"/>
    </source>
</evidence>
<dbReference type="PANTHER" id="PTHR11022">
    <property type="entry name" value="PEPTIDOGLYCAN RECOGNITION PROTEIN"/>
    <property type="match status" value="1"/>
</dbReference>
<dbReference type="Pfam" id="PF01510">
    <property type="entry name" value="Amidase_2"/>
    <property type="match status" value="1"/>
</dbReference>
<organism evidence="7 8">
    <name type="scientific">Bombyx mori</name>
    <name type="common">Silk moth</name>
    <dbReference type="NCBI Taxonomy" id="7091"/>
    <lineage>
        <taxon>Eukaryota</taxon>
        <taxon>Metazoa</taxon>
        <taxon>Ecdysozoa</taxon>
        <taxon>Arthropoda</taxon>
        <taxon>Hexapoda</taxon>
        <taxon>Insecta</taxon>
        <taxon>Pterygota</taxon>
        <taxon>Neoptera</taxon>
        <taxon>Endopterygota</taxon>
        <taxon>Lepidoptera</taxon>
        <taxon>Glossata</taxon>
        <taxon>Ditrysia</taxon>
        <taxon>Bombycoidea</taxon>
        <taxon>Bombycidae</taxon>
        <taxon>Bombycinae</taxon>
        <taxon>Bombyx</taxon>
    </lineage>
</organism>